<dbReference type="PROSITE" id="PS00627">
    <property type="entry name" value="GHMP_KINASES_ATP"/>
    <property type="match status" value="1"/>
</dbReference>
<dbReference type="PRINTS" id="PR00959">
    <property type="entry name" value="MEVGALKINASE"/>
</dbReference>
<dbReference type="InterPro" id="IPR013750">
    <property type="entry name" value="GHMP_kinase_C_dom"/>
</dbReference>
<dbReference type="Proteomes" id="UP001597118">
    <property type="component" value="Unassembled WGS sequence"/>
</dbReference>
<dbReference type="HAMAP" id="MF_00246">
    <property type="entry name" value="Galactokinase"/>
    <property type="match status" value="1"/>
</dbReference>
<keyword evidence="5 11" id="KW-0547">Nucleotide-binding</keyword>
<dbReference type="InterPro" id="IPR019539">
    <property type="entry name" value="GalKase_N"/>
</dbReference>
<evidence type="ECO:0000259" key="13">
    <source>
        <dbReference type="Pfam" id="PF00288"/>
    </source>
</evidence>
<keyword evidence="6 11" id="KW-0418">Kinase</keyword>
<evidence type="ECO:0000259" key="14">
    <source>
        <dbReference type="Pfam" id="PF08544"/>
    </source>
</evidence>
<feature type="domain" description="GHMP kinase N-terminal" evidence="13">
    <location>
        <begin position="91"/>
        <end position="179"/>
    </location>
</feature>
<name>A0ABW4IIP0_9SPHI</name>
<dbReference type="InterPro" id="IPR036554">
    <property type="entry name" value="GHMP_kinase_C_sf"/>
</dbReference>
<dbReference type="SUPFAM" id="SSF55060">
    <property type="entry name" value="GHMP Kinase, C-terminal domain"/>
    <property type="match status" value="1"/>
</dbReference>
<dbReference type="PANTHER" id="PTHR10457">
    <property type="entry name" value="MEVALONATE KINASE/GALACTOKINASE"/>
    <property type="match status" value="1"/>
</dbReference>
<evidence type="ECO:0000256" key="9">
    <source>
        <dbReference type="ARBA" id="ARBA00023144"/>
    </source>
</evidence>
<feature type="site" description="Transition state stabilizer" evidence="11">
    <location>
        <position position="28"/>
    </location>
</feature>
<feature type="active site" description="Proton acceptor" evidence="11">
    <location>
        <position position="171"/>
    </location>
</feature>
<evidence type="ECO:0000256" key="3">
    <source>
        <dbReference type="ARBA" id="ARBA00022679"/>
    </source>
</evidence>
<evidence type="ECO:0000256" key="5">
    <source>
        <dbReference type="ARBA" id="ARBA00022741"/>
    </source>
</evidence>
<evidence type="ECO:0000256" key="12">
    <source>
        <dbReference type="NCBIfam" id="TIGR00131"/>
    </source>
</evidence>
<dbReference type="RefSeq" id="WP_379664322.1">
    <property type="nucleotide sequence ID" value="NZ_JBHUDG010000051.1"/>
</dbReference>
<comment type="caution">
    <text evidence="11">Lacks conserved residue(s) required for the propagation of feature annotation.</text>
</comment>
<evidence type="ECO:0000256" key="7">
    <source>
        <dbReference type="ARBA" id="ARBA00022840"/>
    </source>
</evidence>
<keyword evidence="9 11" id="KW-0299">Galactose metabolism</keyword>
<dbReference type="Pfam" id="PF10509">
    <property type="entry name" value="GalKase_gal_bdg"/>
    <property type="match status" value="1"/>
</dbReference>
<gene>
    <name evidence="11 16" type="primary">galK</name>
    <name evidence="16" type="ORF">ACFSAH_19165</name>
</gene>
<comment type="catalytic activity">
    <reaction evidence="11">
        <text>alpha-D-galactose + ATP = alpha-D-galactose 1-phosphate + ADP + H(+)</text>
        <dbReference type="Rhea" id="RHEA:13553"/>
        <dbReference type="ChEBI" id="CHEBI:15378"/>
        <dbReference type="ChEBI" id="CHEBI:28061"/>
        <dbReference type="ChEBI" id="CHEBI:30616"/>
        <dbReference type="ChEBI" id="CHEBI:58336"/>
        <dbReference type="ChEBI" id="CHEBI:456216"/>
        <dbReference type="EC" id="2.7.1.6"/>
    </reaction>
</comment>
<dbReference type="PRINTS" id="PR00473">
    <property type="entry name" value="GALCTOKINASE"/>
</dbReference>
<feature type="domain" description="Galactokinase N-terminal" evidence="15">
    <location>
        <begin position="10"/>
        <end position="58"/>
    </location>
</feature>
<keyword evidence="7 11" id="KW-0067">ATP-binding</keyword>
<keyword evidence="2 11" id="KW-0963">Cytoplasm</keyword>
<feature type="binding site" evidence="11">
    <location>
        <begin position="34"/>
        <end position="37"/>
    </location>
    <ligand>
        <name>substrate</name>
    </ligand>
</feature>
<keyword evidence="17" id="KW-1185">Reference proteome</keyword>
<comment type="pathway">
    <text evidence="11">Carbohydrate metabolism; galactose metabolism.</text>
</comment>
<organism evidence="16 17">
    <name type="scientific">Pseudopedobacter beijingensis</name>
    <dbReference type="NCBI Taxonomy" id="1207056"/>
    <lineage>
        <taxon>Bacteria</taxon>
        <taxon>Pseudomonadati</taxon>
        <taxon>Bacteroidota</taxon>
        <taxon>Sphingobacteriia</taxon>
        <taxon>Sphingobacteriales</taxon>
        <taxon>Sphingobacteriaceae</taxon>
        <taxon>Pseudopedobacter</taxon>
    </lineage>
</organism>
<feature type="binding site" evidence="11">
    <location>
        <position position="221"/>
    </location>
    <ligand>
        <name>substrate</name>
    </ligand>
</feature>
<evidence type="ECO:0000313" key="17">
    <source>
        <dbReference type="Proteomes" id="UP001597118"/>
    </source>
</evidence>
<dbReference type="GO" id="GO:0004335">
    <property type="term" value="F:galactokinase activity"/>
    <property type="evidence" value="ECO:0007669"/>
    <property type="project" value="UniProtKB-EC"/>
</dbReference>
<dbReference type="Pfam" id="PF00288">
    <property type="entry name" value="GHMP_kinases_N"/>
    <property type="match status" value="1"/>
</dbReference>
<comment type="caution">
    <text evidence="16">The sequence shown here is derived from an EMBL/GenBank/DDBJ whole genome shotgun (WGS) entry which is preliminary data.</text>
</comment>
<evidence type="ECO:0000256" key="10">
    <source>
        <dbReference type="ARBA" id="ARBA00023277"/>
    </source>
</evidence>
<dbReference type="NCBIfam" id="TIGR00131">
    <property type="entry name" value="gal_kin"/>
    <property type="match status" value="1"/>
</dbReference>
<dbReference type="PIRSF" id="PIRSF000530">
    <property type="entry name" value="Galactokinase"/>
    <property type="match status" value="1"/>
</dbReference>
<dbReference type="SUPFAM" id="SSF54211">
    <property type="entry name" value="Ribosomal protein S5 domain 2-like"/>
    <property type="match status" value="1"/>
</dbReference>
<dbReference type="InterPro" id="IPR014721">
    <property type="entry name" value="Ribsml_uS5_D2-typ_fold_subgr"/>
</dbReference>
<keyword evidence="10 11" id="KW-0119">Carbohydrate metabolism</keyword>
<protein>
    <recommendedName>
        <fullName evidence="11 12">Galactokinase</fullName>
        <ecNumber evidence="11 12">2.7.1.6</ecNumber>
    </recommendedName>
    <alternativeName>
        <fullName evidence="11">Galactose kinase</fullName>
    </alternativeName>
</protein>
<evidence type="ECO:0000256" key="4">
    <source>
        <dbReference type="ARBA" id="ARBA00022723"/>
    </source>
</evidence>
<proteinExistence type="inferred from homology"/>
<dbReference type="InterPro" id="IPR019741">
    <property type="entry name" value="Galactokinase_CS"/>
</dbReference>
<feature type="binding site" evidence="11">
    <location>
        <position position="159"/>
    </location>
    <ligand>
        <name>Mg(2+)</name>
        <dbReference type="ChEBI" id="CHEBI:18420"/>
    </ligand>
</feature>
<evidence type="ECO:0000256" key="6">
    <source>
        <dbReference type="ARBA" id="ARBA00022777"/>
    </source>
</evidence>
<dbReference type="Gene3D" id="3.30.230.10">
    <property type="match status" value="1"/>
</dbReference>
<evidence type="ECO:0000313" key="16">
    <source>
        <dbReference type="EMBL" id="MFD1632000.1"/>
    </source>
</evidence>
<comment type="function">
    <text evidence="11">Catalyzes the transfer of the gamma-phosphate of ATP to D-galactose to form alpha-D-galactose-1-phosphate (Gal-1-P).</text>
</comment>
<sequence length="384" mass="43040">MKNIKQNIIKRYKENFEEEPVIICSPGRVNLIGEHTDYNMGFVLPAAINKAIYIAINKRNDNKISLIAEDLNKKHETDIDSYKYSDDNWPNFVLGVVDQLIKSGNEIGGFNAVISGDVPLGAGMSSSAAMECAVTYSLNHLFNLGLDKLTLVKIAQNAENQFVGLQCGIMDQFASVFGKKDHVIKLDCRSLDYEYVPFNLEGIKIVLFDSMVKHSLASSEYNVRRSQCEEGISIIQNKYPEVKTLRDATIEIVEECLSNSSVDIYNRCKYVVEENDRLINACEDLKKGDIESFGQKMYETHDGLSQLYEVSCPELDFIAAAAKKEEAILGARMMGGGFGGCVIALVKESEIDSVIKRMKDHYFQKLNKGMNVYITQIEDGTRIL</sequence>
<dbReference type="InterPro" id="IPR006206">
    <property type="entry name" value="Mevalonate/galactokinase"/>
</dbReference>
<dbReference type="Gene3D" id="3.30.70.890">
    <property type="entry name" value="GHMP kinase, C-terminal domain"/>
    <property type="match status" value="1"/>
</dbReference>
<evidence type="ECO:0000256" key="11">
    <source>
        <dbReference type="HAMAP-Rule" id="MF_00246"/>
    </source>
</evidence>
<feature type="binding site" evidence="11">
    <location>
        <position position="127"/>
    </location>
    <ligand>
        <name>Mg(2+)</name>
        <dbReference type="ChEBI" id="CHEBI:18420"/>
    </ligand>
</feature>
<feature type="domain" description="GHMP kinase C-terminal" evidence="14">
    <location>
        <begin position="283"/>
        <end position="362"/>
    </location>
</feature>
<dbReference type="InterPro" id="IPR000705">
    <property type="entry name" value="Galactokinase"/>
</dbReference>
<dbReference type="InterPro" id="IPR006204">
    <property type="entry name" value="GHMP_kinase_N_dom"/>
</dbReference>
<reference evidence="17" key="1">
    <citation type="journal article" date="2019" name="Int. J. Syst. Evol. Microbiol.">
        <title>The Global Catalogue of Microorganisms (GCM) 10K type strain sequencing project: providing services to taxonomists for standard genome sequencing and annotation.</title>
        <authorList>
            <consortium name="The Broad Institute Genomics Platform"/>
            <consortium name="The Broad Institute Genome Sequencing Center for Infectious Disease"/>
            <person name="Wu L."/>
            <person name="Ma J."/>
        </authorList>
    </citation>
    <scope>NUCLEOTIDE SEQUENCE [LARGE SCALE GENOMIC DNA]</scope>
    <source>
        <strain evidence="17">CCUG 53762</strain>
    </source>
</reference>
<evidence type="ECO:0000256" key="1">
    <source>
        <dbReference type="ARBA" id="ARBA00006566"/>
    </source>
</evidence>
<keyword evidence="4 11" id="KW-0479">Metal-binding</keyword>
<evidence type="ECO:0000259" key="15">
    <source>
        <dbReference type="Pfam" id="PF10509"/>
    </source>
</evidence>
<dbReference type="InterPro" id="IPR006203">
    <property type="entry name" value="GHMP_knse_ATP-bd_CS"/>
</dbReference>
<dbReference type="InterPro" id="IPR022963">
    <property type="entry name" value="Galactokinase_bac"/>
</dbReference>
<dbReference type="PROSITE" id="PS00106">
    <property type="entry name" value="GALACTOKINASE"/>
    <property type="match status" value="1"/>
</dbReference>
<dbReference type="InterPro" id="IPR020568">
    <property type="entry name" value="Ribosomal_Su5_D2-typ_SF"/>
</dbReference>
<dbReference type="EC" id="2.7.1.6" evidence="11 12"/>
<feature type="binding site" evidence="11">
    <location>
        <begin position="121"/>
        <end position="127"/>
    </location>
    <ligand>
        <name>ATP</name>
        <dbReference type="ChEBI" id="CHEBI:30616"/>
    </ligand>
</feature>
<comment type="similarity">
    <text evidence="1 11">Belongs to the GHMP kinase family. GalK subfamily.</text>
</comment>
<comment type="subcellular location">
    <subcellularLocation>
        <location evidence="11">Cytoplasm</location>
    </subcellularLocation>
</comment>
<evidence type="ECO:0000256" key="8">
    <source>
        <dbReference type="ARBA" id="ARBA00022842"/>
    </source>
</evidence>
<dbReference type="Pfam" id="PF08544">
    <property type="entry name" value="GHMP_kinases_C"/>
    <property type="match status" value="1"/>
</dbReference>
<evidence type="ECO:0000256" key="2">
    <source>
        <dbReference type="ARBA" id="ARBA00022490"/>
    </source>
</evidence>
<dbReference type="EMBL" id="JBHUDG010000051">
    <property type="protein sequence ID" value="MFD1632000.1"/>
    <property type="molecule type" value="Genomic_DNA"/>
</dbReference>
<keyword evidence="3 11" id="KW-0808">Transferase</keyword>
<keyword evidence="8 11" id="KW-0460">Magnesium</keyword>
<dbReference type="PANTHER" id="PTHR10457:SF7">
    <property type="entry name" value="GALACTOKINASE-RELATED"/>
    <property type="match status" value="1"/>
</dbReference>
<accession>A0ABW4IIP0</accession>